<dbReference type="EMBL" id="BAWO01000032">
    <property type="protein sequence ID" value="GAJ40119.1"/>
    <property type="molecule type" value="Genomic_DNA"/>
</dbReference>
<proteinExistence type="predicted"/>
<dbReference type="AlphaFoldDB" id="A0A023DFP2"/>
<sequence>MNMRPSLPNAVYMAFPKTPLTNKTATLSKRLEHNRPYSIRQAVGNGETVPKAPFRITV</sequence>
<dbReference type="Proteomes" id="UP000023561">
    <property type="component" value="Unassembled WGS sequence"/>
</dbReference>
<name>A0A023DFP2_9BACL</name>
<gene>
    <name evidence="1" type="ORF">GCA01S_032_00360</name>
</gene>
<evidence type="ECO:0000313" key="1">
    <source>
        <dbReference type="EMBL" id="GAJ40119.1"/>
    </source>
</evidence>
<reference evidence="1 2" key="1">
    <citation type="submission" date="2014-04" db="EMBL/GenBank/DDBJ databases">
        <title>Whole genome shotgun sequence of Geobacillus caldoxylosilyticus NBRC 107762.</title>
        <authorList>
            <person name="Hosoyama A."/>
            <person name="Hosoyama Y."/>
            <person name="Katano-Makiyama Y."/>
            <person name="Tsuchikane K."/>
            <person name="Ohji S."/>
            <person name="Ichikawa N."/>
            <person name="Yamazoe A."/>
            <person name="Fujita N."/>
        </authorList>
    </citation>
    <scope>NUCLEOTIDE SEQUENCE [LARGE SCALE GENOMIC DNA]</scope>
    <source>
        <strain evidence="1 2">NBRC 107762</strain>
    </source>
</reference>
<protein>
    <submittedName>
        <fullName evidence="1">Uncharacterized protein</fullName>
    </submittedName>
</protein>
<comment type="caution">
    <text evidence="1">The sequence shown here is derived from an EMBL/GenBank/DDBJ whole genome shotgun (WGS) entry which is preliminary data.</text>
</comment>
<keyword evidence="2" id="KW-1185">Reference proteome</keyword>
<organism evidence="1 2">
    <name type="scientific">Parageobacillus caldoxylosilyticus NBRC 107762</name>
    <dbReference type="NCBI Taxonomy" id="1220594"/>
    <lineage>
        <taxon>Bacteria</taxon>
        <taxon>Bacillati</taxon>
        <taxon>Bacillota</taxon>
        <taxon>Bacilli</taxon>
        <taxon>Bacillales</taxon>
        <taxon>Anoxybacillaceae</taxon>
        <taxon>Saccharococcus</taxon>
    </lineage>
</organism>
<evidence type="ECO:0000313" key="2">
    <source>
        <dbReference type="Proteomes" id="UP000023561"/>
    </source>
</evidence>
<accession>A0A023DFP2</accession>